<evidence type="ECO:0000313" key="6">
    <source>
        <dbReference type="Proteomes" id="UP000315344"/>
    </source>
</evidence>
<evidence type="ECO:0000313" key="5">
    <source>
        <dbReference type="EMBL" id="TKW66833.1"/>
    </source>
</evidence>
<reference evidence="5 6" key="1">
    <citation type="journal article" date="2017" name="Nat. Commun.">
        <title>In situ click chemistry generation of cyclooxygenase-2 inhibitors.</title>
        <authorList>
            <person name="Bhardwaj A."/>
            <person name="Kaur J."/>
            <person name="Wuest M."/>
            <person name="Wuest F."/>
        </authorList>
    </citation>
    <scope>NUCLEOTIDE SEQUENCE [LARGE SCALE GENOMIC DNA]</scope>
    <source>
        <strain evidence="5">S2_012_000_R3_94</strain>
    </source>
</reference>
<comment type="similarity">
    <text evidence="1">Belongs to the bacterial sugar transferase family.</text>
</comment>
<proteinExistence type="inferred from homology"/>
<dbReference type="GO" id="GO:0016780">
    <property type="term" value="F:phosphotransferase activity, for other substituted phosphate groups"/>
    <property type="evidence" value="ECO:0007669"/>
    <property type="project" value="TreeGrafter"/>
</dbReference>
<evidence type="ECO:0000256" key="1">
    <source>
        <dbReference type="ARBA" id="ARBA00006464"/>
    </source>
</evidence>
<dbReference type="AlphaFoldDB" id="A0A533I6W6"/>
<keyword evidence="3" id="KW-0812">Transmembrane</keyword>
<dbReference type="PANTHER" id="PTHR30576">
    <property type="entry name" value="COLANIC BIOSYNTHESIS UDP-GLUCOSE LIPID CARRIER TRANSFERASE"/>
    <property type="match status" value="1"/>
</dbReference>
<comment type="caution">
    <text evidence="5">The sequence shown here is derived from an EMBL/GenBank/DDBJ whole genome shotgun (WGS) entry which is preliminary data.</text>
</comment>
<name>A0A533I6W6_PARDE</name>
<keyword evidence="5" id="KW-0808">Transferase</keyword>
<dbReference type="Pfam" id="PF02397">
    <property type="entry name" value="Bac_transf"/>
    <property type="match status" value="1"/>
</dbReference>
<dbReference type="InterPro" id="IPR003362">
    <property type="entry name" value="Bact_transf"/>
</dbReference>
<evidence type="ECO:0000256" key="3">
    <source>
        <dbReference type="SAM" id="Phobius"/>
    </source>
</evidence>
<keyword evidence="3" id="KW-1133">Transmembrane helix</keyword>
<dbReference type="Proteomes" id="UP000315344">
    <property type="component" value="Unassembled WGS sequence"/>
</dbReference>
<keyword evidence="2" id="KW-0270">Exopolysaccharide synthesis</keyword>
<dbReference type="EMBL" id="VAFL01000006">
    <property type="protein sequence ID" value="TKW66833.1"/>
    <property type="molecule type" value="Genomic_DNA"/>
</dbReference>
<gene>
    <name evidence="5" type="ORF">DI616_08965</name>
</gene>
<protein>
    <submittedName>
        <fullName evidence="5">Sugar transferase</fullName>
    </submittedName>
</protein>
<feature type="domain" description="Bacterial sugar transferase" evidence="4">
    <location>
        <begin position="3"/>
        <end position="174"/>
    </location>
</feature>
<feature type="transmembrane region" description="Helical" evidence="3">
    <location>
        <begin position="7"/>
        <end position="32"/>
    </location>
</feature>
<organism evidence="5 6">
    <name type="scientific">Paracoccus denitrificans</name>
    <dbReference type="NCBI Taxonomy" id="266"/>
    <lineage>
        <taxon>Bacteria</taxon>
        <taxon>Pseudomonadati</taxon>
        <taxon>Pseudomonadota</taxon>
        <taxon>Alphaproteobacteria</taxon>
        <taxon>Rhodobacterales</taxon>
        <taxon>Paracoccaceae</taxon>
        <taxon>Paracoccus</taxon>
    </lineage>
</organism>
<dbReference type="PANTHER" id="PTHR30576:SF8">
    <property type="entry name" value="UNDECAPRENYL-PHOSPHATE GALACTOSE PHOSPHOTRANSFERASE"/>
    <property type="match status" value="1"/>
</dbReference>
<sequence length="205" mass="23232">MSRSLELSFALLMCLVSVPFQLIVALIIYLQLGSPIIFRQRRAGLNGREILIGKFRTMTDQRDSQGELLADELRQTRLTKLIRALRLDELPQLFFVLLGQMALVGPRPLLPQTLAEFGALGVQRNSVRPGLTGWSQVNGNTRLSNTEKLAMDLWYVAHRSFLLDMRVLAETLLVPLRGEIRDDSRLRQATEWASRNYGASLEVNQ</sequence>
<evidence type="ECO:0000256" key="2">
    <source>
        <dbReference type="ARBA" id="ARBA00023169"/>
    </source>
</evidence>
<keyword evidence="3" id="KW-0472">Membrane</keyword>
<evidence type="ECO:0000259" key="4">
    <source>
        <dbReference type="Pfam" id="PF02397"/>
    </source>
</evidence>
<dbReference type="GO" id="GO:0000271">
    <property type="term" value="P:polysaccharide biosynthetic process"/>
    <property type="evidence" value="ECO:0007669"/>
    <property type="project" value="UniProtKB-KW"/>
</dbReference>
<accession>A0A533I6W6</accession>